<dbReference type="InterPro" id="IPR016461">
    <property type="entry name" value="COMT-like"/>
</dbReference>
<dbReference type="GO" id="GO:0071949">
    <property type="term" value="F:FAD binding"/>
    <property type="evidence" value="ECO:0007669"/>
    <property type="project" value="InterPro"/>
</dbReference>
<dbReference type="PANTHER" id="PTHR46972:SF1">
    <property type="entry name" value="FAD DEPENDENT OXIDOREDUCTASE DOMAIN-CONTAINING PROTEIN"/>
    <property type="match status" value="1"/>
</dbReference>
<dbReference type="Pfam" id="PF01494">
    <property type="entry name" value="FAD_binding_3"/>
    <property type="match status" value="1"/>
</dbReference>
<dbReference type="PANTHER" id="PTHR46972">
    <property type="entry name" value="MONOOXYGENASE ASQM-RELATED"/>
    <property type="match status" value="1"/>
</dbReference>
<accession>A0A139I8G2</accession>
<gene>
    <name evidence="6" type="ORF">AC579_5012</name>
</gene>
<dbReference type="Proteomes" id="UP000073492">
    <property type="component" value="Unassembled WGS sequence"/>
</dbReference>
<dbReference type="PROSITE" id="PS51683">
    <property type="entry name" value="SAM_OMT_II"/>
    <property type="match status" value="1"/>
</dbReference>
<dbReference type="AlphaFoldDB" id="A0A139I8G2"/>
<dbReference type="OrthoDB" id="2410195at2759"/>
<dbReference type="InterPro" id="IPR036188">
    <property type="entry name" value="FAD/NAD-bd_sf"/>
</dbReference>
<dbReference type="SUPFAM" id="SSF51905">
    <property type="entry name" value="FAD/NAD(P)-binding domain"/>
    <property type="match status" value="1"/>
</dbReference>
<evidence type="ECO:0000256" key="4">
    <source>
        <dbReference type="ARBA" id="ARBA00023033"/>
    </source>
</evidence>
<dbReference type="InterPro" id="IPR002938">
    <property type="entry name" value="FAD-bd"/>
</dbReference>
<dbReference type="GO" id="GO:0008168">
    <property type="term" value="F:methyltransferase activity"/>
    <property type="evidence" value="ECO:0007669"/>
    <property type="project" value="InterPro"/>
</dbReference>
<dbReference type="EMBL" id="LFZO01000227">
    <property type="protein sequence ID" value="KXT10986.1"/>
    <property type="molecule type" value="Genomic_DNA"/>
</dbReference>
<comment type="caution">
    <text evidence="6">The sequence shown here is derived from an EMBL/GenBank/DDBJ whole genome shotgun (WGS) entry which is preliminary data.</text>
</comment>
<dbReference type="Gene3D" id="3.50.50.60">
    <property type="entry name" value="FAD/NAD(P)-binding domain"/>
    <property type="match status" value="1"/>
</dbReference>
<keyword evidence="3" id="KW-0560">Oxidoreductase</keyword>
<keyword evidence="7" id="KW-1185">Reference proteome</keyword>
<evidence type="ECO:0000313" key="7">
    <source>
        <dbReference type="Proteomes" id="UP000073492"/>
    </source>
</evidence>
<keyword evidence="4" id="KW-0503">Monooxygenase</keyword>
<dbReference type="Gene3D" id="3.40.50.150">
    <property type="entry name" value="Vaccinia Virus protein VP39"/>
    <property type="match status" value="1"/>
</dbReference>
<proteinExistence type="predicted"/>
<protein>
    <recommendedName>
        <fullName evidence="5">FAD-binding domain-containing protein</fullName>
    </recommendedName>
</protein>
<keyword evidence="2" id="KW-0274">FAD</keyword>
<sequence length="266" mass="29374">MMQVFNAKERDRGEWSELAERAGLRIVQITSPAGSAMSLIELALVDDHLPHYSLARFPSTAQRNRSEIPLTDDENLQVGDAIHVMSPCGGVGANTALVDAAELAEVLVRTHGSPEVANVANFEERMRARAFKSIMRSYAGSKKMFDAQPFEDCPSATLQTIGKGSLTGVGLARLDYKVQHMHSRSQCWLSSLATKLYPRDKVHWANYSSPPARLSVQSTTPETRAGHLLSRLLGTDSREIGLLQLGNECQVTFGYFKSNMQFYSKL</sequence>
<evidence type="ECO:0000256" key="1">
    <source>
        <dbReference type="ARBA" id="ARBA00022630"/>
    </source>
</evidence>
<evidence type="ECO:0000313" key="6">
    <source>
        <dbReference type="EMBL" id="KXT10986.1"/>
    </source>
</evidence>
<keyword evidence="1" id="KW-0285">Flavoprotein</keyword>
<reference evidence="6 7" key="1">
    <citation type="submission" date="2015-07" db="EMBL/GenBank/DDBJ databases">
        <title>Comparative genomics of the Sigatoka disease complex on banana suggests a link between parallel evolutionary changes in Pseudocercospora fijiensis and Pseudocercospora eumusae and increased virulence on the banana host.</title>
        <authorList>
            <person name="Chang T.-C."/>
            <person name="Salvucci A."/>
            <person name="Crous P.W."/>
            <person name="Stergiopoulos I."/>
        </authorList>
    </citation>
    <scope>NUCLEOTIDE SEQUENCE [LARGE SCALE GENOMIC DNA]</scope>
    <source>
        <strain evidence="6 7">CBS 116634</strain>
    </source>
</reference>
<organism evidence="6 7">
    <name type="scientific">Pseudocercospora musae</name>
    <dbReference type="NCBI Taxonomy" id="113226"/>
    <lineage>
        <taxon>Eukaryota</taxon>
        <taxon>Fungi</taxon>
        <taxon>Dikarya</taxon>
        <taxon>Ascomycota</taxon>
        <taxon>Pezizomycotina</taxon>
        <taxon>Dothideomycetes</taxon>
        <taxon>Dothideomycetidae</taxon>
        <taxon>Mycosphaerellales</taxon>
        <taxon>Mycosphaerellaceae</taxon>
        <taxon>Pseudocercospora</taxon>
    </lineage>
</organism>
<name>A0A139I8G2_9PEZI</name>
<feature type="domain" description="FAD-binding" evidence="5">
    <location>
        <begin position="55"/>
        <end position="109"/>
    </location>
</feature>
<dbReference type="InterPro" id="IPR029063">
    <property type="entry name" value="SAM-dependent_MTases_sf"/>
</dbReference>
<evidence type="ECO:0000256" key="3">
    <source>
        <dbReference type="ARBA" id="ARBA00023002"/>
    </source>
</evidence>
<evidence type="ECO:0000259" key="5">
    <source>
        <dbReference type="Pfam" id="PF01494"/>
    </source>
</evidence>
<dbReference type="GO" id="GO:0004497">
    <property type="term" value="F:monooxygenase activity"/>
    <property type="evidence" value="ECO:0007669"/>
    <property type="project" value="UniProtKB-KW"/>
</dbReference>
<evidence type="ECO:0000256" key="2">
    <source>
        <dbReference type="ARBA" id="ARBA00022827"/>
    </source>
</evidence>